<keyword evidence="2" id="KW-0472">Membrane</keyword>
<keyword evidence="3" id="KW-0732">Signal</keyword>
<accession>A0A316EG74</accession>
<keyword evidence="2" id="KW-1133">Transmembrane helix</keyword>
<keyword evidence="2" id="KW-0812">Transmembrane</keyword>
<evidence type="ECO:0000313" key="6">
    <source>
        <dbReference type="Proteomes" id="UP000245697"/>
    </source>
</evidence>
<feature type="domain" description="Flagellar M-ring C-terminal" evidence="4">
    <location>
        <begin position="82"/>
        <end position="209"/>
    </location>
</feature>
<dbReference type="InterPro" id="IPR043427">
    <property type="entry name" value="YscJ/FliF"/>
</dbReference>
<dbReference type="PANTHER" id="PTHR30046">
    <property type="entry name" value="FLAGELLAR M-RING PROTEIN"/>
    <property type="match status" value="1"/>
</dbReference>
<keyword evidence="5" id="KW-0969">Cilium</keyword>
<feature type="transmembrane region" description="Helical" evidence="2">
    <location>
        <begin position="235"/>
        <end position="252"/>
    </location>
</feature>
<dbReference type="AlphaFoldDB" id="A0A316EG74"/>
<dbReference type="Pfam" id="PF08345">
    <property type="entry name" value="YscJ_FliF_C"/>
    <property type="match status" value="1"/>
</dbReference>
<gene>
    <name evidence="5" type="ORF">BC793_14715</name>
</gene>
<evidence type="ECO:0000256" key="2">
    <source>
        <dbReference type="SAM" id="Phobius"/>
    </source>
</evidence>
<evidence type="ECO:0000256" key="1">
    <source>
        <dbReference type="SAM" id="MobiDB-lite"/>
    </source>
</evidence>
<sequence length="327" mass="34178">MKEAMRRPSSPSAVVLMAALASVMCLQAQPAYAAMPMAPHRLGAVDSGPVSRAGAVGLTVRRSDAATAAYQERLNSALQTMLDAVVGPGRAVVTTTAELNFDQVETVSTTYARDPAAGALSERISSRAYTEDTGGTRYESTSTARANALNSLRETRRTAPGRVEKLNIAVLVDATAGRNIDLAQLTELVSVAAGVEAGRGDTVAVAAMPMRPGVADTAANTLAEPGTAATADRQWMPAAAAVALLFLIGVVARRRYRRAAAQRDDLQRMRAAVEGRRPVVATADLAAPAPGDPRHDGIERQRQIGRLAGDDPGQAAAVLRGWTGSDR</sequence>
<reference evidence="5 6" key="1">
    <citation type="submission" date="2018-05" db="EMBL/GenBank/DDBJ databases">
        <title>Genomic Encyclopedia of Archaeal and Bacterial Type Strains, Phase II (KMG-II): from individual species to whole genera.</title>
        <authorList>
            <person name="Goeker M."/>
        </authorList>
    </citation>
    <scope>NUCLEOTIDE SEQUENCE [LARGE SCALE GENOMIC DNA]</scope>
    <source>
        <strain evidence="5 6">DSM 45184</strain>
    </source>
</reference>
<keyword evidence="5" id="KW-0966">Cell projection</keyword>
<evidence type="ECO:0000256" key="3">
    <source>
        <dbReference type="SAM" id="SignalP"/>
    </source>
</evidence>
<proteinExistence type="predicted"/>
<evidence type="ECO:0000259" key="4">
    <source>
        <dbReference type="Pfam" id="PF08345"/>
    </source>
</evidence>
<feature type="chain" id="PRO_5016378537" evidence="3">
    <location>
        <begin position="34"/>
        <end position="327"/>
    </location>
</feature>
<dbReference type="InterPro" id="IPR013556">
    <property type="entry name" value="Flag_M-ring_C"/>
</dbReference>
<evidence type="ECO:0000313" key="5">
    <source>
        <dbReference type="EMBL" id="PWK29101.1"/>
    </source>
</evidence>
<comment type="caution">
    <text evidence="5">The sequence shown here is derived from an EMBL/GenBank/DDBJ whole genome shotgun (WGS) entry which is preliminary data.</text>
</comment>
<keyword evidence="6" id="KW-1185">Reference proteome</keyword>
<protein>
    <submittedName>
        <fullName evidence="5">Flagellar M-ring protein FliF</fullName>
    </submittedName>
</protein>
<dbReference type="Proteomes" id="UP000245697">
    <property type="component" value="Unassembled WGS sequence"/>
</dbReference>
<dbReference type="EMBL" id="QGGR01000047">
    <property type="protein sequence ID" value="PWK29101.1"/>
    <property type="molecule type" value="Genomic_DNA"/>
</dbReference>
<feature type="region of interest" description="Disordered" evidence="1">
    <location>
        <begin position="304"/>
        <end position="327"/>
    </location>
</feature>
<organism evidence="5 6">
    <name type="scientific">Actinoplanes xinjiangensis</name>
    <dbReference type="NCBI Taxonomy" id="512350"/>
    <lineage>
        <taxon>Bacteria</taxon>
        <taxon>Bacillati</taxon>
        <taxon>Actinomycetota</taxon>
        <taxon>Actinomycetes</taxon>
        <taxon>Micromonosporales</taxon>
        <taxon>Micromonosporaceae</taxon>
        <taxon>Actinoplanes</taxon>
    </lineage>
</organism>
<dbReference type="PANTHER" id="PTHR30046:SF0">
    <property type="entry name" value="FLAGELLAR M-RING PROTEIN"/>
    <property type="match status" value="1"/>
</dbReference>
<keyword evidence="5" id="KW-0282">Flagellum</keyword>
<feature type="signal peptide" evidence="3">
    <location>
        <begin position="1"/>
        <end position="33"/>
    </location>
</feature>
<name>A0A316EG74_9ACTN</name>